<name>A0A7R9MM54_9ACAR</name>
<accession>A0A7R9MM54</accession>
<organism evidence="1">
    <name type="scientific">Oppiella nova</name>
    <dbReference type="NCBI Taxonomy" id="334625"/>
    <lineage>
        <taxon>Eukaryota</taxon>
        <taxon>Metazoa</taxon>
        <taxon>Ecdysozoa</taxon>
        <taxon>Arthropoda</taxon>
        <taxon>Chelicerata</taxon>
        <taxon>Arachnida</taxon>
        <taxon>Acari</taxon>
        <taxon>Acariformes</taxon>
        <taxon>Sarcoptiformes</taxon>
        <taxon>Oribatida</taxon>
        <taxon>Brachypylina</taxon>
        <taxon>Oppioidea</taxon>
        <taxon>Oppiidae</taxon>
        <taxon>Oppiella</taxon>
    </lineage>
</organism>
<reference evidence="1" key="1">
    <citation type="submission" date="2020-11" db="EMBL/GenBank/DDBJ databases">
        <authorList>
            <person name="Tran Van P."/>
        </authorList>
    </citation>
    <scope>NUCLEOTIDE SEQUENCE</scope>
</reference>
<gene>
    <name evidence="1" type="ORF">ONB1V03_LOCUS18957</name>
</gene>
<sequence>MSSANVTKLSLMNYWEPKMDPKINGYLICAAGKCEPKQIETSVWFFKLLFGDVINLLCTDYTEESDKCSKLGVTPKRLKSQRRTRSFALPVLSVLESFKEI</sequence>
<dbReference type="Proteomes" id="UP000728032">
    <property type="component" value="Unassembled WGS sequence"/>
</dbReference>
<proteinExistence type="predicted"/>
<keyword evidence="2" id="KW-1185">Reference proteome</keyword>
<dbReference type="EMBL" id="OC942400">
    <property type="protein sequence ID" value="CAD7662397.1"/>
    <property type="molecule type" value="Genomic_DNA"/>
</dbReference>
<evidence type="ECO:0000313" key="1">
    <source>
        <dbReference type="EMBL" id="CAD7662397.1"/>
    </source>
</evidence>
<evidence type="ECO:0000313" key="2">
    <source>
        <dbReference type="Proteomes" id="UP000728032"/>
    </source>
</evidence>
<dbReference type="AlphaFoldDB" id="A0A7R9MM54"/>
<dbReference type="EMBL" id="CAJPVJ010027575">
    <property type="protein sequence ID" value="CAG2179533.1"/>
    <property type="molecule type" value="Genomic_DNA"/>
</dbReference>
<protein>
    <submittedName>
        <fullName evidence="1">Uncharacterized protein</fullName>
    </submittedName>
</protein>